<dbReference type="PANTHER" id="PTHR12419:SF10">
    <property type="entry name" value="DEUBIQUITINASE OTUD6B"/>
    <property type="match status" value="1"/>
</dbReference>
<dbReference type="RefSeq" id="WP_115867000.1">
    <property type="nucleotide sequence ID" value="NZ_QREG01000003.1"/>
</dbReference>
<sequence>MNNIRIVSWNTRGNVELNAIIAYFDAEDWDLIFVLEPSVLMLKEYQSGIYAKFMKENGIRLGHITTTGSKKPEKIFYIYNEKRITNIRFSSKDILVGANSALMLEIKTPGGKFYKILSCHAIWGNGKEDSADYQNSILKIGKQESVDLIIGDLNTGGNALGSRTRSNGSYSLLQNPGTSRASNPLDKIFISKENDSLRHGKYDLKDFEPIDIKRRNVIVSNTTRVLRDKTKNSSDKNQPDHCPIYVDLPYVQVSKKKVSGKRNSSCDPNSIRKDGNCLYRCVAQHIYGDQNLYLRVRTELANYFRNHYGQYGMIDFLQNRNDRNLYVINLETTNSWGGELEILGLANCYNLKIRLISSETFDGAEYGNPNTNNNLIIYHQDYHYFL</sequence>
<dbReference type="SUPFAM" id="SSF54001">
    <property type="entry name" value="Cysteine proteinases"/>
    <property type="match status" value="1"/>
</dbReference>
<accession>A0A3D9L891</accession>
<dbReference type="GO" id="GO:0004843">
    <property type="term" value="F:cysteine-type deubiquitinase activity"/>
    <property type="evidence" value="ECO:0007669"/>
    <property type="project" value="TreeGrafter"/>
</dbReference>
<dbReference type="GO" id="GO:0016579">
    <property type="term" value="P:protein deubiquitination"/>
    <property type="evidence" value="ECO:0007669"/>
    <property type="project" value="TreeGrafter"/>
</dbReference>
<evidence type="ECO:0000313" key="3">
    <source>
        <dbReference type="Proteomes" id="UP000256779"/>
    </source>
</evidence>
<dbReference type="Pfam" id="PF02338">
    <property type="entry name" value="OTU"/>
    <property type="match status" value="1"/>
</dbReference>
<protein>
    <submittedName>
        <fullName evidence="2">OTU-like cysteine protease</fullName>
    </submittedName>
</protein>
<dbReference type="Proteomes" id="UP000256779">
    <property type="component" value="Unassembled WGS sequence"/>
</dbReference>
<comment type="caution">
    <text evidence="2">The sequence shown here is derived from an EMBL/GenBank/DDBJ whole genome shotgun (WGS) entry which is preliminary data.</text>
</comment>
<gene>
    <name evidence="2" type="ORF">C7460_103240</name>
</gene>
<evidence type="ECO:0000313" key="2">
    <source>
        <dbReference type="EMBL" id="REE01723.1"/>
    </source>
</evidence>
<reference evidence="2 3" key="1">
    <citation type="submission" date="2018-07" db="EMBL/GenBank/DDBJ databases">
        <title>Genomic Encyclopedia of Type Strains, Phase IV (KMG-IV): sequencing the most valuable type-strain genomes for metagenomic binning, comparative biology and taxonomic classification.</title>
        <authorList>
            <person name="Goeker M."/>
        </authorList>
    </citation>
    <scope>NUCLEOTIDE SEQUENCE [LARGE SCALE GENOMIC DNA]</scope>
    <source>
        <strain evidence="2 3">DSM 4134</strain>
    </source>
</reference>
<name>A0A3D9L891_MARFU</name>
<feature type="domain" description="OTU" evidence="1">
    <location>
        <begin position="266"/>
        <end position="386"/>
    </location>
</feature>
<dbReference type="EMBL" id="QREG01000003">
    <property type="protein sequence ID" value="REE01723.1"/>
    <property type="molecule type" value="Genomic_DNA"/>
</dbReference>
<dbReference type="GO" id="GO:0006508">
    <property type="term" value="P:proteolysis"/>
    <property type="evidence" value="ECO:0007669"/>
    <property type="project" value="UniProtKB-KW"/>
</dbReference>
<keyword evidence="2" id="KW-0645">Protease</keyword>
<dbReference type="InterPro" id="IPR036691">
    <property type="entry name" value="Endo/exonu/phosph_ase_sf"/>
</dbReference>
<proteinExistence type="predicted"/>
<dbReference type="InterPro" id="IPR003323">
    <property type="entry name" value="OTU_dom"/>
</dbReference>
<dbReference type="Gene3D" id="3.90.70.80">
    <property type="match status" value="1"/>
</dbReference>
<dbReference type="PANTHER" id="PTHR12419">
    <property type="entry name" value="OTU DOMAIN CONTAINING PROTEIN"/>
    <property type="match status" value="1"/>
</dbReference>
<dbReference type="InterPro" id="IPR050704">
    <property type="entry name" value="Peptidase_C85-like"/>
</dbReference>
<evidence type="ECO:0000259" key="1">
    <source>
        <dbReference type="PROSITE" id="PS50802"/>
    </source>
</evidence>
<dbReference type="InterPro" id="IPR038765">
    <property type="entry name" value="Papain-like_cys_pep_sf"/>
</dbReference>
<dbReference type="CDD" id="cd22744">
    <property type="entry name" value="OTU"/>
    <property type="match status" value="1"/>
</dbReference>
<dbReference type="SUPFAM" id="SSF56219">
    <property type="entry name" value="DNase I-like"/>
    <property type="match status" value="1"/>
</dbReference>
<organism evidence="2 3">
    <name type="scientific">Marinoscillum furvescens DSM 4134</name>
    <dbReference type="NCBI Taxonomy" id="1122208"/>
    <lineage>
        <taxon>Bacteria</taxon>
        <taxon>Pseudomonadati</taxon>
        <taxon>Bacteroidota</taxon>
        <taxon>Cytophagia</taxon>
        <taxon>Cytophagales</taxon>
        <taxon>Reichenbachiellaceae</taxon>
        <taxon>Marinoscillum</taxon>
    </lineage>
</organism>
<keyword evidence="3" id="KW-1185">Reference proteome</keyword>
<dbReference type="Gene3D" id="3.60.10.10">
    <property type="entry name" value="Endonuclease/exonuclease/phosphatase"/>
    <property type="match status" value="1"/>
</dbReference>
<keyword evidence="2" id="KW-0378">Hydrolase</keyword>
<dbReference type="PROSITE" id="PS50802">
    <property type="entry name" value="OTU"/>
    <property type="match status" value="1"/>
</dbReference>
<dbReference type="AlphaFoldDB" id="A0A3D9L891"/>